<accession>W0ABU4</accession>
<dbReference type="InterPro" id="IPR010610">
    <property type="entry name" value="EryCIII-like_C"/>
</dbReference>
<dbReference type="FunFam" id="3.40.50.2000:FF:000072">
    <property type="entry name" value="Glycosyl transferase"/>
    <property type="match status" value="1"/>
</dbReference>
<gene>
    <name evidence="2" type="ORF">NX02_18650</name>
</gene>
<evidence type="ECO:0000313" key="2">
    <source>
        <dbReference type="EMBL" id="AHE55399.1"/>
    </source>
</evidence>
<dbReference type="PANTHER" id="PTHR48050">
    <property type="entry name" value="STEROL 3-BETA-GLUCOSYLTRANSFERASE"/>
    <property type="match status" value="1"/>
</dbReference>
<sequence>MKIIIAATPATGHLNPVLGVARTLIDRGHEVHVFTGQLFRARVESVGARLHPLPASAEFDALDLDSSFPGRAGLTGMDILNFDFKHIFFGNLAAQYRGLQALIAEIEPDAIIADAFFFGIVPLMLQPRANRPVIAICGVTFLGLPRADGLPHGPGLPFLDADERPAQAAEMRAGAEAAMRPIQDMYEAALRDVGVEPVGTALGVTTSHADIFWQGGVPEFEYPQTDLPPHVSFAGLWPATPAPAPLPDWALDLDTGRRVVFVTQGTVANGDLDKLVLPTMRALADRDDLLVIGTAGGRDPGDLADSIPANARLAAYLPLDWLLPRVDAMVTNGGFGTVIQALAAGVPLVVAGATEDKPEVAARVDRSGAGIDLRTERPDETMLRSAISALLDAPKHRAAASRLRDAFARHDAGRIIAGQLHQAVAARHGSDRQEPIAAE</sequence>
<dbReference type="HOGENOM" id="CLU_000537_4_1_5"/>
<name>W0ABU4_9SPHN</name>
<dbReference type="PATRIC" id="fig|1123269.5.peg.3652"/>
<dbReference type="GO" id="GO:0017000">
    <property type="term" value="P:antibiotic biosynthetic process"/>
    <property type="evidence" value="ECO:0007669"/>
    <property type="project" value="UniProtKB-ARBA"/>
</dbReference>
<dbReference type="RefSeq" id="WP_025293574.1">
    <property type="nucleotide sequence ID" value="NZ_CP006644.1"/>
</dbReference>
<dbReference type="CDD" id="cd03784">
    <property type="entry name" value="GT1_Gtf-like"/>
    <property type="match status" value="1"/>
</dbReference>
<dbReference type="PANTHER" id="PTHR48050:SF13">
    <property type="entry name" value="STEROL 3-BETA-GLUCOSYLTRANSFERASE UGT80A2"/>
    <property type="match status" value="1"/>
</dbReference>
<keyword evidence="3" id="KW-1185">Reference proteome</keyword>
<dbReference type="STRING" id="1123269.NX02_18650"/>
<dbReference type="GO" id="GO:0008194">
    <property type="term" value="F:UDP-glycosyltransferase activity"/>
    <property type="evidence" value="ECO:0007669"/>
    <property type="project" value="InterPro"/>
</dbReference>
<dbReference type="InterPro" id="IPR050426">
    <property type="entry name" value="Glycosyltransferase_28"/>
</dbReference>
<protein>
    <recommendedName>
        <fullName evidence="1">Erythromycin biosynthesis protein CIII-like C-terminal domain-containing protein</fullName>
    </recommendedName>
</protein>
<dbReference type="GO" id="GO:0016758">
    <property type="term" value="F:hexosyltransferase activity"/>
    <property type="evidence" value="ECO:0007669"/>
    <property type="project" value="UniProtKB-ARBA"/>
</dbReference>
<dbReference type="KEGG" id="ssan:NX02_18650"/>
<dbReference type="Gene3D" id="3.40.50.2000">
    <property type="entry name" value="Glycogen Phosphorylase B"/>
    <property type="match status" value="2"/>
</dbReference>
<reference evidence="2 3" key="1">
    <citation type="submission" date="2013-07" db="EMBL/GenBank/DDBJ databases">
        <title>Completed genome of Sphingomonas sanxanigenens NX02.</title>
        <authorList>
            <person name="Ma T."/>
            <person name="Huang H."/>
            <person name="Wu M."/>
            <person name="Li X."/>
            <person name="Li G."/>
        </authorList>
    </citation>
    <scope>NUCLEOTIDE SEQUENCE [LARGE SCALE GENOMIC DNA]</scope>
    <source>
        <strain evidence="2 3">NX02</strain>
    </source>
</reference>
<dbReference type="AlphaFoldDB" id="W0ABU4"/>
<evidence type="ECO:0000259" key="1">
    <source>
        <dbReference type="Pfam" id="PF06722"/>
    </source>
</evidence>
<dbReference type="Pfam" id="PF06722">
    <property type="entry name" value="EryCIII-like_C"/>
    <property type="match status" value="1"/>
</dbReference>
<evidence type="ECO:0000313" key="3">
    <source>
        <dbReference type="Proteomes" id="UP000018851"/>
    </source>
</evidence>
<feature type="domain" description="Erythromycin biosynthesis protein CIII-like C-terminal" evidence="1">
    <location>
        <begin position="282"/>
        <end position="410"/>
    </location>
</feature>
<dbReference type="eggNOG" id="COG1819">
    <property type="taxonomic scope" value="Bacteria"/>
</dbReference>
<organism evidence="2 3">
    <name type="scientific">Sphingomonas sanxanigenens DSM 19645 = NX02</name>
    <dbReference type="NCBI Taxonomy" id="1123269"/>
    <lineage>
        <taxon>Bacteria</taxon>
        <taxon>Pseudomonadati</taxon>
        <taxon>Pseudomonadota</taxon>
        <taxon>Alphaproteobacteria</taxon>
        <taxon>Sphingomonadales</taxon>
        <taxon>Sphingomonadaceae</taxon>
        <taxon>Sphingomonas</taxon>
    </lineage>
</organism>
<dbReference type="InterPro" id="IPR002213">
    <property type="entry name" value="UDP_glucos_trans"/>
</dbReference>
<dbReference type="SUPFAM" id="SSF53756">
    <property type="entry name" value="UDP-Glycosyltransferase/glycogen phosphorylase"/>
    <property type="match status" value="1"/>
</dbReference>
<proteinExistence type="predicted"/>
<dbReference type="Proteomes" id="UP000018851">
    <property type="component" value="Chromosome"/>
</dbReference>
<dbReference type="OrthoDB" id="139086at2"/>
<dbReference type="EMBL" id="CP006644">
    <property type="protein sequence ID" value="AHE55399.1"/>
    <property type="molecule type" value="Genomic_DNA"/>
</dbReference>